<organism evidence="6 7">
    <name type="scientific">Coemansia thaxteri</name>
    <dbReference type="NCBI Taxonomy" id="2663907"/>
    <lineage>
        <taxon>Eukaryota</taxon>
        <taxon>Fungi</taxon>
        <taxon>Fungi incertae sedis</taxon>
        <taxon>Zoopagomycota</taxon>
        <taxon>Kickxellomycotina</taxon>
        <taxon>Kickxellomycetes</taxon>
        <taxon>Kickxellales</taxon>
        <taxon>Kickxellaceae</taxon>
        <taxon>Coemansia</taxon>
    </lineage>
</organism>
<protein>
    <recommendedName>
        <fullName evidence="5">Eukaryotic translation initiation factor 3 subunit C N-terminal domain-containing protein</fullName>
    </recommendedName>
</protein>
<feature type="compositionally biased region" description="Basic and acidic residues" evidence="4">
    <location>
        <begin position="1"/>
        <end position="10"/>
    </location>
</feature>
<dbReference type="PANTHER" id="PTHR13937">
    <property type="entry name" value="EUKARYOTIC TRANSLATION INITATION FACTOR 3, SUBUNIT 8 EIF3S8 -RELATED"/>
    <property type="match status" value="1"/>
</dbReference>
<keyword evidence="1" id="KW-0963">Cytoplasm</keyword>
<feature type="compositionally biased region" description="Acidic residues" evidence="4">
    <location>
        <begin position="185"/>
        <end position="203"/>
    </location>
</feature>
<accession>A0A9W8BCS1</accession>
<dbReference type="OrthoDB" id="29647at2759"/>
<dbReference type="PANTHER" id="PTHR13937:SF0">
    <property type="entry name" value="EUKARYOTIC TRANSLATION INITIATION FACTOR 3 SUBUNIT C-RELATED"/>
    <property type="match status" value="1"/>
</dbReference>
<dbReference type="Proteomes" id="UP001150907">
    <property type="component" value="Unassembled WGS sequence"/>
</dbReference>
<dbReference type="EMBL" id="JANBQF010001842">
    <property type="protein sequence ID" value="KAJ1996092.1"/>
    <property type="molecule type" value="Genomic_DNA"/>
</dbReference>
<dbReference type="InterPro" id="IPR027516">
    <property type="entry name" value="EIF3C"/>
</dbReference>
<proteinExistence type="predicted"/>
<dbReference type="GO" id="GO:0031369">
    <property type="term" value="F:translation initiation factor binding"/>
    <property type="evidence" value="ECO:0007669"/>
    <property type="project" value="InterPro"/>
</dbReference>
<dbReference type="Pfam" id="PF05470">
    <property type="entry name" value="eIF-3c_N"/>
    <property type="match status" value="1"/>
</dbReference>
<feature type="compositionally biased region" description="Acidic residues" evidence="4">
    <location>
        <begin position="227"/>
        <end position="236"/>
    </location>
</feature>
<feature type="region of interest" description="Disordered" evidence="4">
    <location>
        <begin position="177"/>
        <end position="236"/>
    </location>
</feature>
<evidence type="ECO:0000256" key="2">
    <source>
        <dbReference type="ARBA" id="ARBA00022540"/>
    </source>
</evidence>
<name>A0A9W8BCS1_9FUNG</name>
<feature type="compositionally biased region" description="Low complexity" evidence="4">
    <location>
        <begin position="32"/>
        <end position="48"/>
    </location>
</feature>
<feature type="region of interest" description="Disordered" evidence="4">
    <location>
        <begin position="1"/>
        <end position="77"/>
    </location>
</feature>
<feature type="non-terminal residue" evidence="6">
    <location>
        <position position="236"/>
    </location>
</feature>
<evidence type="ECO:0000256" key="3">
    <source>
        <dbReference type="ARBA" id="ARBA00022917"/>
    </source>
</evidence>
<evidence type="ECO:0000256" key="1">
    <source>
        <dbReference type="ARBA" id="ARBA00022490"/>
    </source>
</evidence>
<dbReference type="GO" id="GO:0005852">
    <property type="term" value="C:eukaryotic translation initiation factor 3 complex"/>
    <property type="evidence" value="ECO:0007669"/>
    <property type="project" value="InterPro"/>
</dbReference>
<dbReference type="GO" id="GO:0003743">
    <property type="term" value="F:translation initiation factor activity"/>
    <property type="evidence" value="ECO:0007669"/>
    <property type="project" value="UniProtKB-KW"/>
</dbReference>
<dbReference type="AlphaFoldDB" id="A0A9W8BCS1"/>
<feature type="domain" description="Eukaryotic translation initiation factor 3 subunit C N-terminal" evidence="5">
    <location>
        <begin position="54"/>
        <end position="232"/>
    </location>
</feature>
<evidence type="ECO:0000256" key="4">
    <source>
        <dbReference type="SAM" id="MobiDB-lite"/>
    </source>
</evidence>
<gene>
    <name evidence="6" type="ORF">H4R26_006221</name>
</gene>
<feature type="compositionally biased region" description="Low complexity" evidence="4">
    <location>
        <begin position="208"/>
        <end position="217"/>
    </location>
</feature>
<feature type="compositionally biased region" description="Basic and acidic residues" evidence="4">
    <location>
        <begin position="64"/>
        <end position="77"/>
    </location>
</feature>
<sequence>MSRFFRHNESSDSDSESSSSSSDGDFSDEELQQQQQKQTSGGAAASGSRFARAVVDSDDSDDEDVKRTVRSTKDKLADQVVEHSREMLRAIRADEWHAAAGGFDQLNKVVPKFIKSATLESVPRAYVRALAALEDALYDHQKDKAAMGKLSATDSRGYNQLKQRVRKHNRDFAELIADFRANPTESDDEEVAEAGEDRGEGEDQTVPSQSAAAPAKSAAKRGKAADSDSDGSDWNL</sequence>
<dbReference type="GO" id="GO:0003723">
    <property type="term" value="F:RNA binding"/>
    <property type="evidence" value="ECO:0007669"/>
    <property type="project" value="InterPro"/>
</dbReference>
<keyword evidence="2" id="KW-0396">Initiation factor</keyword>
<evidence type="ECO:0000259" key="5">
    <source>
        <dbReference type="Pfam" id="PF05470"/>
    </source>
</evidence>
<keyword evidence="7" id="KW-1185">Reference proteome</keyword>
<evidence type="ECO:0000313" key="7">
    <source>
        <dbReference type="Proteomes" id="UP001150907"/>
    </source>
</evidence>
<dbReference type="InterPro" id="IPR008905">
    <property type="entry name" value="EIF3C_N_dom"/>
</dbReference>
<comment type="caution">
    <text evidence="6">The sequence shown here is derived from an EMBL/GenBank/DDBJ whole genome shotgun (WGS) entry which is preliminary data.</text>
</comment>
<reference evidence="6" key="1">
    <citation type="submission" date="2022-07" db="EMBL/GenBank/DDBJ databases">
        <title>Phylogenomic reconstructions and comparative analyses of Kickxellomycotina fungi.</title>
        <authorList>
            <person name="Reynolds N.K."/>
            <person name="Stajich J.E."/>
            <person name="Barry K."/>
            <person name="Grigoriev I.V."/>
            <person name="Crous P."/>
            <person name="Smith M.E."/>
        </authorList>
    </citation>
    <scope>NUCLEOTIDE SEQUENCE</scope>
    <source>
        <strain evidence="6">IMI 214461</strain>
    </source>
</reference>
<keyword evidence="3" id="KW-0648">Protein biosynthesis</keyword>
<evidence type="ECO:0000313" key="6">
    <source>
        <dbReference type="EMBL" id="KAJ1996092.1"/>
    </source>
</evidence>